<dbReference type="SUPFAM" id="SSF53178">
    <property type="entry name" value="Peptidyl-tRNA hydrolase-like"/>
    <property type="match status" value="1"/>
</dbReference>
<comment type="catalytic activity">
    <reaction evidence="7 8">
        <text>an N-acyl-L-alpha-aminoacyl-tRNA + H2O = an N-acyl-L-amino acid + a tRNA + H(+)</text>
        <dbReference type="Rhea" id="RHEA:54448"/>
        <dbReference type="Rhea" id="RHEA-COMP:10123"/>
        <dbReference type="Rhea" id="RHEA-COMP:13883"/>
        <dbReference type="ChEBI" id="CHEBI:15377"/>
        <dbReference type="ChEBI" id="CHEBI:15378"/>
        <dbReference type="ChEBI" id="CHEBI:59874"/>
        <dbReference type="ChEBI" id="CHEBI:78442"/>
        <dbReference type="ChEBI" id="CHEBI:138191"/>
        <dbReference type="EC" id="3.1.1.29"/>
    </reaction>
</comment>
<evidence type="ECO:0000256" key="8">
    <source>
        <dbReference type="RuleBase" id="RU000673"/>
    </source>
</evidence>
<dbReference type="PANTHER" id="PTHR17224">
    <property type="entry name" value="PEPTIDYL-TRNA HYDROLASE"/>
    <property type="match status" value="1"/>
</dbReference>
<comment type="subunit">
    <text evidence="7">Monomer.</text>
</comment>
<keyword evidence="7" id="KW-0963">Cytoplasm</keyword>
<feature type="binding site" evidence="7">
    <location>
        <position position="15"/>
    </location>
    <ligand>
        <name>tRNA</name>
        <dbReference type="ChEBI" id="CHEBI:17843"/>
    </ligand>
</feature>
<dbReference type="AlphaFoldDB" id="A0A494YFL5"/>
<comment type="function">
    <text evidence="7">Hydrolyzes ribosome-free peptidyl-tRNAs (with 1 or more amino acids incorporated), which drop off the ribosome during protein synthesis, or as a result of ribosome stalling.</text>
</comment>
<accession>A0A494YFL5</accession>
<comment type="subcellular location">
    <subcellularLocation>
        <location evidence="7">Cytoplasm</location>
    </subcellularLocation>
</comment>
<name>A0A494YFL5_9BURK</name>
<evidence type="ECO:0000256" key="2">
    <source>
        <dbReference type="ARBA" id="ARBA00022555"/>
    </source>
</evidence>
<dbReference type="Pfam" id="PF01195">
    <property type="entry name" value="Pept_tRNA_hydro"/>
    <property type="match status" value="1"/>
</dbReference>
<comment type="similarity">
    <text evidence="5 7 9">Belongs to the PTH family.</text>
</comment>
<evidence type="ECO:0000256" key="9">
    <source>
        <dbReference type="RuleBase" id="RU004320"/>
    </source>
</evidence>
<proteinExistence type="inferred from homology"/>
<keyword evidence="3 7" id="KW-0378">Hydrolase</keyword>
<feature type="binding site" evidence="7">
    <location>
        <position position="114"/>
    </location>
    <ligand>
        <name>tRNA</name>
        <dbReference type="ChEBI" id="CHEBI:17843"/>
    </ligand>
</feature>
<dbReference type="PROSITE" id="PS01196">
    <property type="entry name" value="PEPT_TRNA_HYDROL_2"/>
    <property type="match status" value="1"/>
</dbReference>
<comment type="caution">
    <text evidence="10">The sequence shown here is derived from an EMBL/GenBank/DDBJ whole genome shotgun (WGS) entry which is preliminary data.</text>
</comment>
<evidence type="ECO:0000256" key="7">
    <source>
        <dbReference type="HAMAP-Rule" id="MF_00083"/>
    </source>
</evidence>
<dbReference type="EC" id="3.1.1.29" evidence="1 7"/>
<gene>
    <name evidence="7" type="primary">pth</name>
    <name evidence="10" type="ORF">D7S86_02545</name>
</gene>
<evidence type="ECO:0000256" key="3">
    <source>
        <dbReference type="ARBA" id="ARBA00022801"/>
    </source>
</evidence>
<dbReference type="OrthoDB" id="9800507at2"/>
<dbReference type="CDD" id="cd00462">
    <property type="entry name" value="PTH"/>
    <property type="match status" value="1"/>
</dbReference>
<dbReference type="FunFam" id="3.40.50.1470:FF:000001">
    <property type="entry name" value="Peptidyl-tRNA hydrolase"/>
    <property type="match status" value="1"/>
</dbReference>
<keyword evidence="2 7" id="KW-0820">tRNA-binding</keyword>
<feature type="active site" description="Proton acceptor" evidence="7">
    <location>
        <position position="20"/>
    </location>
</feature>
<evidence type="ECO:0000313" key="10">
    <source>
        <dbReference type="EMBL" id="RKP58827.1"/>
    </source>
</evidence>
<feature type="binding site" evidence="7">
    <location>
        <position position="66"/>
    </location>
    <ligand>
        <name>tRNA</name>
        <dbReference type="ChEBI" id="CHEBI:17843"/>
    </ligand>
</feature>
<keyword evidence="4 7" id="KW-0694">RNA-binding</keyword>
<evidence type="ECO:0000256" key="1">
    <source>
        <dbReference type="ARBA" id="ARBA00013260"/>
    </source>
</evidence>
<dbReference type="InterPro" id="IPR036416">
    <property type="entry name" value="Pept_tRNA_hydro_sf"/>
</dbReference>
<feature type="site" description="Discriminates between blocked and unblocked aminoacyl-tRNA" evidence="7">
    <location>
        <position position="10"/>
    </location>
</feature>
<dbReference type="GO" id="GO:0004045">
    <property type="term" value="F:peptidyl-tRNA hydrolase activity"/>
    <property type="evidence" value="ECO:0007669"/>
    <property type="project" value="UniProtKB-UniRule"/>
</dbReference>
<reference evidence="10 11" key="1">
    <citation type="submission" date="2018-10" db="EMBL/GenBank/DDBJ databases">
        <title>Robbsia sp. DHC34, isolated from soil.</title>
        <authorList>
            <person name="Gao Z.-H."/>
            <person name="Qiu L.-H."/>
        </authorList>
    </citation>
    <scope>NUCLEOTIDE SEQUENCE [LARGE SCALE GENOMIC DNA]</scope>
    <source>
        <strain evidence="10 11">DHC34</strain>
    </source>
</reference>
<dbReference type="HAMAP" id="MF_00083">
    <property type="entry name" value="Pept_tRNA_hydro_bact"/>
    <property type="match status" value="1"/>
</dbReference>
<evidence type="ECO:0000313" key="11">
    <source>
        <dbReference type="Proteomes" id="UP000270342"/>
    </source>
</evidence>
<dbReference type="NCBIfam" id="TIGR00447">
    <property type="entry name" value="pth"/>
    <property type="match status" value="1"/>
</dbReference>
<feature type="site" description="Stabilizes the basic form of H active site to accept a proton" evidence="7">
    <location>
        <position position="93"/>
    </location>
</feature>
<sequence length="196" mass="21442">MIKLIVGLGNPGAEYAATRHNAGFWFVDTLAREAGAVLRNESRFHGFAAKARLHGEDVFLLQPQTFMNRSGLSVVSLARFHKILPDEIVVVHDEMDLAPGVAKLKLGGGSGGHNGLKDISAHLTTPQYYRLRVGIGHPRDLIPGGGKADVVNFVLKPPRREEQEAIDVALERASAVMPMVIQGEIERAMMQLHRQP</sequence>
<comment type="function">
    <text evidence="7">Catalyzes the release of premature peptidyl moieties from peptidyl-tRNA molecules trapped in stalled 50S ribosomal subunits, and thus maintains levels of free tRNAs and 50S ribosomes.</text>
</comment>
<evidence type="ECO:0000256" key="4">
    <source>
        <dbReference type="ARBA" id="ARBA00022884"/>
    </source>
</evidence>
<dbReference type="RefSeq" id="WP_121083041.1">
    <property type="nucleotide sequence ID" value="NZ_RBZU01000001.1"/>
</dbReference>
<dbReference type="GO" id="GO:0005737">
    <property type="term" value="C:cytoplasm"/>
    <property type="evidence" value="ECO:0007669"/>
    <property type="project" value="UniProtKB-SubCell"/>
</dbReference>
<dbReference type="Gene3D" id="3.40.50.1470">
    <property type="entry name" value="Peptidyl-tRNA hydrolase"/>
    <property type="match status" value="1"/>
</dbReference>
<dbReference type="GO" id="GO:0006515">
    <property type="term" value="P:protein quality control for misfolded or incompletely synthesized proteins"/>
    <property type="evidence" value="ECO:0007669"/>
    <property type="project" value="UniProtKB-UniRule"/>
</dbReference>
<dbReference type="Proteomes" id="UP000270342">
    <property type="component" value="Unassembled WGS sequence"/>
</dbReference>
<dbReference type="InterPro" id="IPR001328">
    <property type="entry name" value="Pept_tRNA_hydro"/>
</dbReference>
<dbReference type="InterPro" id="IPR018171">
    <property type="entry name" value="Pept_tRNA_hydro_CS"/>
</dbReference>
<dbReference type="EMBL" id="RBZU01000001">
    <property type="protein sequence ID" value="RKP58827.1"/>
    <property type="molecule type" value="Genomic_DNA"/>
</dbReference>
<dbReference type="GO" id="GO:0000049">
    <property type="term" value="F:tRNA binding"/>
    <property type="evidence" value="ECO:0007669"/>
    <property type="project" value="UniProtKB-UniRule"/>
</dbReference>
<dbReference type="PANTHER" id="PTHR17224:SF1">
    <property type="entry name" value="PEPTIDYL-TRNA HYDROLASE"/>
    <property type="match status" value="1"/>
</dbReference>
<dbReference type="GO" id="GO:0072344">
    <property type="term" value="P:rescue of stalled ribosome"/>
    <property type="evidence" value="ECO:0007669"/>
    <property type="project" value="UniProtKB-UniRule"/>
</dbReference>
<organism evidence="10 11">
    <name type="scientific">Pararobbsia silviterrae</name>
    <dbReference type="NCBI Taxonomy" id="1792498"/>
    <lineage>
        <taxon>Bacteria</taxon>
        <taxon>Pseudomonadati</taxon>
        <taxon>Pseudomonadota</taxon>
        <taxon>Betaproteobacteria</taxon>
        <taxon>Burkholderiales</taxon>
        <taxon>Burkholderiaceae</taxon>
        <taxon>Pararobbsia</taxon>
    </lineage>
</organism>
<keyword evidence="11" id="KW-1185">Reference proteome</keyword>
<dbReference type="PROSITE" id="PS01195">
    <property type="entry name" value="PEPT_TRNA_HYDROL_1"/>
    <property type="match status" value="1"/>
</dbReference>
<feature type="binding site" evidence="7">
    <location>
        <position position="68"/>
    </location>
    <ligand>
        <name>tRNA</name>
        <dbReference type="ChEBI" id="CHEBI:17843"/>
    </ligand>
</feature>
<evidence type="ECO:0000256" key="6">
    <source>
        <dbReference type="ARBA" id="ARBA00050038"/>
    </source>
</evidence>
<protein>
    <recommendedName>
        <fullName evidence="6 7">Peptidyl-tRNA hydrolase</fullName>
        <shortName evidence="7">Pth</shortName>
        <ecNumber evidence="1 7">3.1.1.29</ecNumber>
    </recommendedName>
</protein>
<evidence type="ECO:0000256" key="5">
    <source>
        <dbReference type="ARBA" id="ARBA00038063"/>
    </source>
</evidence>